<dbReference type="GO" id="GO:0008168">
    <property type="term" value="F:methyltransferase activity"/>
    <property type="evidence" value="ECO:0007669"/>
    <property type="project" value="UniProtKB-KW"/>
</dbReference>
<dbReference type="RefSeq" id="WP_231011046.1">
    <property type="nucleotide sequence ID" value="NZ_BAAAEW010000042.1"/>
</dbReference>
<accession>A0ABP3VTI0</accession>
<organism evidence="2 3">
    <name type="scientific">Ideonella azotifigens</name>
    <dbReference type="NCBI Taxonomy" id="513160"/>
    <lineage>
        <taxon>Bacteria</taxon>
        <taxon>Pseudomonadati</taxon>
        <taxon>Pseudomonadota</taxon>
        <taxon>Betaproteobacteria</taxon>
        <taxon>Burkholderiales</taxon>
        <taxon>Sphaerotilaceae</taxon>
        <taxon>Ideonella</taxon>
    </lineage>
</organism>
<keyword evidence="2" id="KW-0808">Transferase</keyword>
<comment type="caution">
    <text evidence="2">The sequence shown here is derived from an EMBL/GenBank/DDBJ whole genome shotgun (WGS) entry which is preliminary data.</text>
</comment>
<protein>
    <submittedName>
        <fullName evidence="2">Class I SAM-dependent methyltransferase</fullName>
    </submittedName>
</protein>
<dbReference type="InterPro" id="IPR029063">
    <property type="entry name" value="SAM-dependent_MTases_sf"/>
</dbReference>
<sequence>MTLSFRPDRRAASVLLLSPLLTALPLAARAATATPADADGALLKAVIDGPQRSAANRARDVYRHPFETLRFFGLKPGQTVIEIAPGGGWYTEILAPYLRDHGHYYAAHNSATGGSEGARKGRARFEAKLAAEPAVYGHAKVGSMPTAVGFTDIAPPGGADLVLTFRNIHNWIEAGNLDDTLRAFYAVLKPGGVLGVEEHRATPGTPLAKVIATGYVPVDFVVARARAAGFEPAGSSEVNANPKDMHEHPNGVWSLPPTLQGGEVGKAEFLAIGESDRMTLKFVKPR</sequence>
<dbReference type="PIRSF" id="PIRSF031679">
    <property type="entry name" value="Mtase_Alr7345_prd"/>
    <property type="match status" value="1"/>
</dbReference>
<dbReference type="Gene3D" id="3.40.50.150">
    <property type="entry name" value="Vaccinia Virus protein VP39"/>
    <property type="match status" value="1"/>
</dbReference>
<dbReference type="EMBL" id="BAAAEW010000042">
    <property type="protein sequence ID" value="GAA0765051.1"/>
    <property type="molecule type" value="Genomic_DNA"/>
</dbReference>
<keyword evidence="1" id="KW-0732">Signal</keyword>
<dbReference type="Proteomes" id="UP001500279">
    <property type="component" value="Unassembled WGS sequence"/>
</dbReference>
<keyword evidence="3" id="KW-1185">Reference proteome</keyword>
<dbReference type="SUPFAM" id="SSF53335">
    <property type="entry name" value="S-adenosyl-L-methionine-dependent methyltransferases"/>
    <property type="match status" value="1"/>
</dbReference>
<keyword evidence="2" id="KW-0489">Methyltransferase</keyword>
<evidence type="ECO:0000256" key="1">
    <source>
        <dbReference type="SAM" id="SignalP"/>
    </source>
</evidence>
<reference evidence="3" key="1">
    <citation type="journal article" date="2019" name="Int. J. Syst. Evol. Microbiol.">
        <title>The Global Catalogue of Microorganisms (GCM) 10K type strain sequencing project: providing services to taxonomists for standard genome sequencing and annotation.</title>
        <authorList>
            <consortium name="The Broad Institute Genomics Platform"/>
            <consortium name="The Broad Institute Genome Sequencing Center for Infectious Disease"/>
            <person name="Wu L."/>
            <person name="Ma J."/>
        </authorList>
    </citation>
    <scope>NUCLEOTIDE SEQUENCE [LARGE SCALE GENOMIC DNA]</scope>
    <source>
        <strain evidence="3">JCM 15503</strain>
    </source>
</reference>
<feature type="signal peptide" evidence="1">
    <location>
        <begin position="1"/>
        <end position="30"/>
    </location>
</feature>
<feature type="chain" id="PRO_5047047782" evidence="1">
    <location>
        <begin position="31"/>
        <end position="286"/>
    </location>
</feature>
<name>A0ABP3VTI0_9BURK</name>
<dbReference type="GO" id="GO:0032259">
    <property type="term" value="P:methylation"/>
    <property type="evidence" value="ECO:0007669"/>
    <property type="project" value="UniProtKB-KW"/>
</dbReference>
<dbReference type="InterPro" id="IPR016980">
    <property type="entry name" value="S-AdoMet-dep_MeTrfase_Alr7345"/>
</dbReference>
<evidence type="ECO:0000313" key="2">
    <source>
        <dbReference type="EMBL" id="GAA0765051.1"/>
    </source>
</evidence>
<evidence type="ECO:0000313" key="3">
    <source>
        <dbReference type="Proteomes" id="UP001500279"/>
    </source>
</evidence>
<gene>
    <name evidence="2" type="ORF">GCM10009107_51870</name>
</gene>
<proteinExistence type="predicted"/>